<reference evidence="1 2" key="1">
    <citation type="journal article" date="2024" name="G3 (Bethesda)">
        <title>Genome assembly of Hibiscus sabdariffa L. provides insights into metabolisms of medicinal natural products.</title>
        <authorList>
            <person name="Kim T."/>
        </authorList>
    </citation>
    <scope>NUCLEOTIDE SEQUENCE [LARGE SCALE GENOMIC DNA]</scope>
    <source>
        <strain evidence="1">TK-2024</strain>
        <tissue evidence="1">Old leaves</tissue>
    </source>
</reference>
<dbReference type="EMBL" id="JBBPBM010000005">
    <property type="protein sequence ID" value="KAK8583911.1"/>
    <property type="molecule type" value="Genomic_DNA"/>
</dbReference>
<dbReference type="Proteomes" id="UP001472677">
    <property type="component" value="Unassembled WGS sequence"/>
</dbReference>
<accession>A0ABR2FPA2</accession>
<proteinExistence type="predicted"/>
<sequence>MEVPRHSSVDEWMNLDTLGEICMTSIDELSFLLTLVGTCVDEWMHLFACLKVNPKPCGGISTFEDALFAWAETSHTLVEISANE</sequence>
<gene>
    <name evidence="1" type="ORF">V6N12_068165</name>
</gene>
<protein>
    <submittedName>
        <fullName evidence="1">Uncharacterized protein</fullName>
    </submittedName>
</protein>
<organism evidence="1 2">
    <name type="scientific">Hibiscus sabdariffa</name>
    <name type="common">roselle</name>
    <dbReference type="NCBI Taxonomy" id="183260"/>
    <lineage>
        <taxon>Eukaryota</taxon>
        <taxon>Viridiplantae</taxon>
        <taxon>Streptophyta</taxon>
        <taxon>Embryophyta</taxon>
        <taxon>Tracheophyta</taxon>
        <taxon>Spermatophyta</taxon>
        <taxon>Magnoliopsida</taxon>
        <taxon>eudicotyledons</taxon>
        <taxon>Gunneridae</taxon>
        <taxon>Pentapetalae</taxon>
        <taxon>rosids</taxon>
        <taxon>malvids</taxon>
        <taxon>Malvales</taxon>
        <taxon>Malvaceae</taxon>
        <taxon>Malvoideae</taxon>
        <taxon>Hibiscus</taxon>
    </lineage>
</organism>
<evidence type="ECO:0000313" key="2">
    <source>
        <dbReference type="Proteomes" id="UP001472677"/>
    </source>
</evidence>
<name>A0ABR2FPA2_9ROSI</name>
<evidence type="ECO:0000313" key="1">
    <source>
        <dbReference type="EMBL" id="KAK8583911.1"/>
    </source>
</evidence>
<keyword evidence="2" id="KW-1185">Reference proteome</keyword>
<comment type="caution">
    <text evidence="1">The sequence shown here is derived from an EMBL/GenBank/DDBJ whole genome shotgun (WGS) entry which is preliminary data.</text>
</comment>